<keyword evidence="3" id="KW-1185">Reference proteome</keyword>
<sequence length="126" mass="13546">MPTDLSFCSVATFGPLALVRFAWAAAVSPGRHQLAELGTDGRNTAFRGQKSGYRCARPLARLPLLVLLLSPDSLPPLLKFALRPPGAPFEVCRENTNSTIIDASKGFGEIKKGVNFPSAHTRAARK</sequence>
<dbReference type="RefSeq" id="XP_040739101.1">
    <property type="nucleotide sequence ID" value="XM_040891894.1"/>
</dbReference>
<protein>
    <recommendedName>
        <fullName evidence="4">Secreted protein</fullName>
    </recommendedName>
</protein>
<dbReference type="EMBL" id="MCFD01000143">
    <property type="protein sequence ID" value="ORX63902.1"/>
    <property type="molecule type" value="Genomic_DNA"/>
</dbReference>
<dbReference type="Proteomes" id="UP000193922">
    <property type="component" value="Unassembled WGS sequence"/>
</dbReference>
<keyword evidence="1" id="KW-0732">Signal</keyword>
<dbReference type="GeneID" id="63808542"/>
<proteinExistence type="predicted"/>
<dbReference type="AlphaFoldDB" id="A0A1Y1VRH9"/>
<comment type="caution">
    <text evidence="2">The sequence shown here is derived from an EMBL/GenBank/DDBJ whole genome shotgun (WGS) entry which is preliminary data.</text>
</comment>
<feature type="signal peptide" evidence="1">
    <location>
        <begin position="1"/>
        <end position="24"/>
    </location>
</feature>
<feature type="chain" id="PRO_5012779108" description="Secreted protein" evidence="1">
    <location>
        <begin position="25"/>
        <end position="126"/>
    </location>
</feature>
<evidence type="ECO:0008006" key="4">
    <source>
        <dbReference type="Google" id="ProtNLM"/>
    </source>
</evidence>
<accession>A0A1Y1VRH9</accession>
<evidence type="ECO:0000313" key="2">
    <source>
        <dbReference type="EMBL" id="ORX63902.1"/>
    </source>
</evidence>
<reference evidence="2 3" key="1">
    <citation type="submission" date="2016-07" db="EMBL/GenBank/DDBJ databases">
        <title>Pervasive Adenine N6-methylation of Active Genes in Fungi.</title>
        <authorList>
            <consortium name="DOE Joint Genome Institute"/>
            <person name="Mondo S.J."/>
            <person name="Dannebaum R.O."/>
            <person name="Kuo R.C."/>
            <person name="Labutti K."/>
            <person name="Haridas S."/>
            <person name="Kuo A."/>
            <person name="Salamov A."/>
            <person name="Ahrendt S.R."/>
            <person name="Lipzen A."/>
            <person name="Sullivan W."/>
            <person name="Andreopoulos W.B."/>
            <person name="Clum A."/>
            <person name="Lindquist E."/>
            <person name="Daum C."/>
            <person name="Ramamoorthy G.K."/>
            <person name="Gryganskyi A."/>
            <person name="Culley D."/>
            <person name="Magnuson J.K."/>
            <person name="James T.Y."/>
            <person name="O'Malley M.A."/>
            <person name="Stajich J.E."/>
            <person name="Spatafora J.W."/>
            <person name="Visel A."/>
            <person name="Grigoriev I.V."/>
        </authorList>
    </citation>
    <scope>NUCLEOTIDE SEQUENCE [LARGE SCALE GENOMIC DNA]</scope>
    <source>
        <strain evidence="2 3">ATCC 12442</strain>
    </source>
</reference>
<name>A0A1Y1VRH9_9FUNG</name>
<gene>
    <name evidence="2" type="ORF">DL89DRAFT_62753</name>
</gene>
<evidence type="ECO:0000313" key="3">
    <source>
        <dbReference type="Proteomes" id="UP000193922"/>
    </source>
</evidence>
<organism evidence="2 3">
    <name type="scientific">Linderina pennispora</name>
    <dbReference type="NCBI Taxonomy" id="61395"/>
    <lineage>
        <taxon>Eukaryota</taxon>
        <taxon>Fungi</taxon>
        <taxon>Fungi incertae sedis</taxon>
        <taxon>Zoopagomycota</taxon>
        <taxon>Kickxellomycotina</taxon>
        <taxon>Kickxellomycetes</taxon>
        <taxon>Kickxellales</taxon>
        <taxon>Kickxellaceae</taxon>
        <taxon>Linderina</taxon>
    </lineage>
</organism>
<evidence type="ECO:0000256" key="1">
    <source>
        <dbReference type="SAM" id="SignalP"/>
    </source>
</evidence>